<sequence>MVRYDEISISREHMIKITKELEELIPCLLIPEILPNLQSLLKSDVHSYILVQLIFHHVLAKLNHIARENFIDFANTFYNTRNYHILKIYFDLYCDNTEPEVFFNSIHEVWKYHPDIEFTLRLLCCKRLLENKHYDILNRLIQNNEEYFSINHNNFGPNERFAIIDLWDGYADYLTVLLILLCNNVTSRQIAKMYIALFFIVSRLSYYSYTTVSRGSKHFMLFTLSLKQTRLIPSLIKVLLDRPELHCLSSSIISLFNERLLEVDCHNTYNKSMDCIKANSHFILNLPFLLKGRECHVRQTHCKLLLTLLHAYVMCDDLTNTDNVLNRLQEFRHSLLQSANIACDCFLGKQNCYVREQMFDDRKKTSRFKSSLLSLTINDLRNKVIKEKLEPVWYLKPMIDAVEKYLESGKISWKNLSLLLNKYHFKKRLDYMISLKHCVI</sequence>
<reference evidence="1" key="1">
    <citation type="submission" date="2021-03" db="EMBL/GenBank/DDBJ databases">
        <authorList>
            <person name="Bekaert M."/>
        </authorList>
    </citation>
    <scope>NUCLEOTIDE SEQUENCE</scope>
</reference>
<proteinExistence type="predicted"/>
<accession>A0A8S3UB97</accession>
<keyword evidence="2" id="KW-1185">Reference proteome</keyword>
<comment type="caution">
    <text evidence="1">The sequence shown here is derived from an EMBL/GenBank/DDBJ whole genome shotgun (WGS) entry which is preliminary data.</text>
</comment>
<evidence type="ECO:0000313" key="1">
    <source>
        <dbReference type="EMBL" id="CAG2239512.1"/>
    </source>
</evidence>
<protein>
    <submittedName>
        <fullName evidence="1">Uncharacterized protein</fullName>
    </submittedName>
</protein>
<organism evidence="1 2">
    <name type="scientific">Mytilus edulis</name>
    <name type="common">Blue mussel</name>
    <dbReference type="NCBI Taxonomy" id="6550"/>
    <lineage>
        <taxon>Eukaryota</taxon>
        <taxon>Metazoa</taxon>
        <taxon>Spiralia</taxon>
        <taxon>Lophotrochozoa</taxon>
        <taxon>Mollusca</taxon>
        <taxon>Bivalvia</taxon>
        <taxon>Autobranchia</taxon>
        <taxon>Pteriomorphia</taxon>
        <taxon>Mytilida</taxon>
        <taxon>Mytiloidea</taxon>
        <taxon>Mytilidae</taxon>
        <taxon>Mytilinae</taxon>
        <taxon>Mytilus</taxon>
    </lineage>
</organism>
<dbReference type="AlphaFoldDB" id="A0A8S3UB97"/>
<dbReference type="OrthoDB" id="6208397at2759"/>
<dbReference type="EMBL" id="CAJPWZ010002522">
    <property type="protein sequence ID" value="CAG2239512.1"/>
    <property type="molecule type" value="Genomic_DNA"/>
</dbReference>
<dbReference type="Proteomes" id="UP000683360">
    <property type="component" value="Unassembled WGS sequence"/>
</dbReference>
<evidence type="ECO:0000313" key="2">
    <source>
        <dbReference type="Proteomes" id="UP000683360"/>
    </source>
</evidence>
<name>A0A8S3UB97_MYTED</name>
<gene>
    <name evidence="1" type="ORF">MEDL_51862</name>
</gene>